<evidence type="ECO:0000313" key="3">
    <source>
        <dbReference type="Proteomes" id="UP000426027"/>
    </source>
</evidence>
<dbReference type="RefSeq" id="WP_157479898.1">
    <property type="nucleotide sequence ID" value="NZ_CP046566.1"/>
</dbReference>
<evidence type="ECO:0000313" key="2">
    <source>
        <dbReference type="EMBL" id="QGW29546.1"/>
    </source>
</evidence>
<dbReference type="InterPro" id="IPR050570">
    <property type="entry name" value="Cell_wall_metabolism_enzyme"/>
</dbReference>
<proteinExistence type="predicted"/>
<protein>
    <submittedName>
        <fullName evidence="2">Peptidoglycan DD-metalloendopeptidase family protein</fullName>
    </submittedName>
</protein>
<organism evidence="2 3">
    <name type="scientific">Phnomibacter ginsenosidimutans</name>
    <dbReference type="NCBI Taxonomy" id="2676868"/>
    <lineage>
        <taxon>Bacteria</taxon>
        <taxon>Pseudomonadati</taxon>
        <taxon>Bacteroidota</taxon>
        <taxon>Chitinophagia</taxon>
        <taxon>Chitinophagales</taxon>
        <taxon>Chitinophagaceae</taxon>
        <taxon>Phnomibacter</taxon>
    </lineage>
</organism>
<reference evidence="2 3" key="1">
    <citation type="submission" date="2019-11" db="EMBL/GenBank/DDBJ databases">
        <authorList>
            <person name="Im W.T."/>
        </authorList>
    </citation>
    <scope>NUCLEOTIDE SEQUENCE [LARGE SCALE GENOMIC DNA]</scope>
    <source>
        <strain evidence="2 3">SB-02</strain>
    </source>
</reference>
<dbReference type="EMBL" id="CP046566">
    <property type="protein sequence ID" value="QGW29546.1"/>
    <property type="molecule type" value="Genomic_DNA"/>
</dbReference>
<dbReference type="KEGG" id="fls:GLV81_16780"/>
<dbReference type="Proteomes" id="UP000426027">
    <property type="component" value="Chromosome"/>
</dbReference>
<dbReference type="AlphaFoldDB" id="A0A6I6G9R0"/>
<dbReference type="CDD" id="cd12797">
    <property type="entry name" value="M23_peptidase"/>
    <property type="match status" value="1"/>
</dbReference>
<accession>A0A6I6G9R0</accession>
<gene>
    <name evidence="2" type="ORF">GLV81_16780</name>
</gene>
<dbReference type="GO" id="GO:0004222">
    <property type="term" value="F:metalloendopeptidase activity"/>
    <property type="evidence" value="ECO:0007669"/>
    <property type="project" value="TreeGrafter"/>
</dbReference>
<dbReference type="InterPro" id="IPR016047">
    <property type="entry name" value="M23ase_b-sheet_dom"/>
</dbReference>
<keyword evidence="3" id="KW-1185">Reference proteome</keyword>
<sequence>MTNQDFTLEEWLRKHQSQFYPLVPFDAIQDRLLAMDFTDANTALTADVLNDTAAFSAYVTTQLQSAGARYGYGGYNEHRTVYSRSPHFSDAAAGGEPRRLHLGMDIWGPAGTPVYAPVSGMVHSYAYNNNPSDYGATIILSHQLDGRQFYTLYGHLSLADLALAKEGNYVVAGQLLAHFGEPHENGNWPPHLHFQVIEDIGLNEGDYPGVCRYSEREFYLRNCPNPDAIIQWQQWLG</sequence>
<dbReference type="Pfam" id="PF01551">
    <property type="entry name" value="Peptidase_M23"/>
    <property type="match status" value="1"/>
</dbReference>
<dbReference type="SUPFAM" id="SSF51261">
    <property type="entry name" value="Duplicated hybrid motif"/>
    <property type="match status" value="1"/>
</dbReference>
<name>A0A6I6G9R0_9BACT</name>
<dbReference type="PANTHER" id="PTHR21666">
    <property type="entry name" value="PEPTIDASE-RELATED"/>
    <property type="match status" value="1"/>
</dbReference>
<dbReference type="InterPro" id="IPR011055">
    <property type="entry name" value="Dup_hybrid_motif"/>
</dbReference>
<dbReference type="Gene3D" id="2.70.70.10">
    <property type="entry name" value="Glucose Permease (Domain IIA)"/>
    <property type="match status" value="1"/>
</dbReference>
<evidence type="ECO:0000259" key="1">
    <source>
        <dbReference type="Pfam" id="PF01551"/>
    </source>
</evidence>
<dbReference type="PANTHER" id="PTHR21666:SF270">
    <property type="entry name" value="MUREIN HYDROLASE ACTIVATOR ENVC"/>
    <property type="match status" value="1"/>
</dbReference>
<feature type="domain" description="M23ase beta-sheet core" evidence="1">
    <location>
        <begin position="100"/>
        <end position="198"/>
    </location>
</feature>